<feature type="transmembrane region" description="Helical" evidence="1">
    <location>
        <begin position="6"/>
        <end position="26"/>
    </location>
</feature>
<dbReference type="EMBL" id="FNGY01000009">
    <property type="protein sequence ID" value="SDN80576.1"/>
    <property type="molecule type" value="Genomic_DNA"/>
</dbReference>
<name>A0A1H0EE60_9SPHI</name>
<dbReference type="RefSeq" id="WP_254075223.1">
    <property type="nucleotide sequence ID" value="NZ_JABMKU010000008.1"/>
</dbReference>
<reference evidence="3" key="1">
    <citation type="submission" date="2016-10" db="EMBL/GenBank/DDBJ databases">
        <authorList>
            <person name="Varghese N."/>
            <person name="Submissions S."/>
        </authorList>
    </citation>
    <scope>NUCLEOTIDE SEQUENCE [LARGE SCALE GENOMIC DNA]</scope>
    <source>
        <strain evidence="3">DSM 19110</strain>
    </source>
</reference>
<evidence type="ECO:0008006" key="4">
    <source>
        <dbReference type="Google" id="ProtNLM"/>
    </source>
</evidence>
<feature type="transmembrane region" description="Helical" evidence="1">
    <location>
        <begin position="47"/>
        <end position="64"/>
    </location>
</feature>
<keyword evidence="1" id="KW-1133">Transmembrane helix</keyword>
<keyword evidence="1" id="KW-0812">Transmembrane</keyword>
<evidence type="ECO:0000313" key="3">
    <source>
        <dbReference type="Proteomes" id="UP000183200"/>
    </source>
</evidence>
<sequence>MRSFFLIYPGLSANAMALYPFIILQNKHQKTNKTLVNHERIHLRQQLELLILPFYLLYVLNYLINLIRFKNHYLAYFNIRFEREAYANERNLSYLSHRKVFSWLRYRSQNT</sequence>
<dbReference type="AlphaFoldDB" id="A0A1H0EE60"/>
<accession>A0A1H0EE60</accession>
<dbReference type="Proteomes" id="UP000183200">
    <property type="component" value="Unassembled WGS sequence"/>
</dbReference>
<proteinExistence type="predicted"/>
<evidence type="ECO:0000256" key="1">
    <source>
        <dbReference type="SAM" id="Phobius"/>
    </source>
</evidence>
<organism evidence="2 3">
    <name type="scientific">Pedobacter steynii</name>
    <dbReference type="NCBI Taxonomy" id="430522"/>
    <lineage>
        <taxon>Bacteria</taxon>
        <taxon>Pseudomonadati</taxon>
        <taxon>Bacteroidota</taxon>
        <taxon>Sphingobacteriia</taxon>
        <taxon>Sphingobacteriales</taxon>
        <taxon>Sphingobacteriaceae</taxon>
        <taxon>Pedobacter</taxon>
    </lineage>
</organism>
<gene>
    <name evidence="2" type="ORF">SAMN05421820_109260</name>
</gene>
<dbReference type="STRING" id="430522.BFS30_04930"/>
<protein>
    <recommendedName>
        <fullName evidence="4">DUF4157 domain-containing protein</fullName>
    </recommendedName>
</protein>
<evidence type="ECO:0000313" key="2">
    <source>
        <dbReference type="EMBL" id="SDN80576.1"/>
    </source>
</evidence>
<keyword evidence="3" id="KW-1185">Reference proteome</keyword>
<keyword evidence="1" id="KW-0472">Membrane</keyword>